<name>N9KMG1_9GAMM</name>
<sequence>MVIPPNNNPPQSEETNEVNTDYIGDKTAPEVTDNQNNNESHDNQNVGEEELRSIEIVKNYLKDPDTAKFRNVKNNCGEVNAMNSFGAYEGYNGFVIWEAEGKTYVNFSSTTNNFNLFVRDFCK</sequence>
<protein>
    <submittedName>
        <fullName evidence="2">Uncharacterized protein</fullName>
    </submittedName>
</protein>
<dbReference type="EMBL" id="APRJ01000019">
    <property type="protein sequence ID" value="ENW85108.1"/>
    <property type="molecule type" value="Genomic_DNA"/>
</dbReference>
<dbReference type="AlphaFoldDB" id="N9KMG1"/>
<reference evidence="2 3" key="1">
    <citation type="submission" date="2013-02" db="EMBL/GenBank/DDBJ databases">
        <title>The Genome Sequence of Acinetobacter sp. NIPH 713.</title>
        <authorList>
            <consortium name="The Broad Institute Genome Sequencing Platform"/>
            <consortium name="The Broad Institute Genome Sequencing Center for Infectious Disease"/>
            <person name="Cerqueira G."/>
            <person name="Feldgarden M."/>
            <person name="Courvalin P."/>
            <person name="Perichon B."/>
            <person name="Grillot-Courvalin C."/>
            <person name="Clermont D."/>
            <person name="Rocha E."/>
            <person name="Yoon E.-J."/>
            <person name="Nemec A."/>
            <person name="Walker B."/>
            <person name="Young S.K."/>
            <person name="Zeng Q."/>
            <person name="Gargeya S."/>
            <person name="Fitzgerald M."/>
            <person name="Haas B."/>
            <person name="Abouelleil A."/>
            <person name="Alvarado L."/>
            <person name="Arachchi H.M."/>
            <person name="Berlin A.M."/>
            <person name="Chapman S.B."/>
            <person name="Dewar J."/>
            <person name="Goldberg J."/>
            <person name="Griggs A."/>
            <person name="Gujja S."/>
            <person name="Hansen M."/>
            <person name="Howarth C."/>
            <person name="Imamovic A."/>
            <person name="Larimer J."/>
            <person name="McCowan C."/>
            <person name="Murphy C."/>
            <person name="Neiman D."/>
            <person name="Pearson M."/>
            <person name="Priest M."/>
            <person name="Roberts A."/>
            <person name="Saif S."/>
            <person name="Shea T."/>
            <person name="Sisk P."/>
            <person name="Sykes S."/>
            <person name="Wortman J."/>
            <person name="Nusbaum C."/>
            <person name="Birren B."/>
        </authorList>
    </citation>
    <scope>NUCLEOTIDE SEQUENCE [LARGE SCALE GENOMIC DNA]</scope>
    <source>
        <strain evidence="2 3">NIPH 713</strain>
    </source>
</reference>
<feature type="region of interest" description="Disordered" evidence="1">
    <location>
        <begin position="1"/>
        <end position="49"/>
    </location>
</feature>
<dbReference type="RefSeq" id="WP_005167210.1">
    <property type="nucleotide sequence ID" value="NZ_KB850028.1"/>
</dbReference>
<dbReference type="OrthoDB" id="9157170at2"/>
<comment type="caution">
    <text evidence="2">The sequence shown here is derived from an EMBL/GenBank/DDBJ whole genome shotgun (WGS) entry which is preliminary data.</text>
</comment>
<keyword evidence="3" id="KW-1185">Reference proteome</keyword>
<dbReference type="HOGENOM" id="CLU_2010321_0_0_6"/>
<evidence type="ECO:0000256" key="1">
    <source>
        <dbReference type="SAM" id="MobiDB-lite"/>
    </source>
</evidence>
<organism evidence="2 3">
    <name type="scientific">Acinetobacter pseudolwoffii</name>
    <dbReference type="NCBI Taxonomy" id="2053287"/>
    <lineage>
        <taxon>Bacteria</taxon>
        <taxon>Pseudomonadati</taxon>
        <taxon>Pseudomonadota</taxon>
        <taxon>Gammaproteobacteria</taxon>
        <taxon>Moraxellales</taxon>
        <taxon>Moraxellaceae</taxon>
        <taxon>Acinetobacter</taxon>
    </lineage>
</organism>
<gene>
    <name evidence="2" type="ORF">F906_02896</name>
</gene>
<dbReference type="Proteomes" id="UP000023774">
    <property type="component" value="Unassembled WGS sequence"/>
</dbReference>
<evidence type="ECO:0000313" key="2">
    <source>
        <dbReference type="EMBL" id="ENW85108.1"/>
    </source>
</evidence>
<feature type="compositionally biased region" description="Polar residues" evidence="1">
    <location>
        <begin position="9"/>
        <end position="19"/>
    </location>
</feature>
<accession>N9KMG1</accession>
<proteinExistence type="predicted"/>
<evidence type="ECO:0000313" key="3">
    <source>
        <dbReference type="Proteomes" id="UP000023774"/>
    </source>
</evidence>